<gene>
    <name evidence="3" type="ORF">M747DRAFT_282489</name>
</gene>
<feature type="compositionally biased region" description="Polar residues" evidence="1">
    <location>
        <begin position="518"/>
        <end position="530"/>
    </location>
</feature>
<proteinExistence type="predicted"/>
<feature type="region of interest" description="Disordered" evidence="1">
    <location>
        <begin position="815"/>
        <end position="896"/>
    </location>
</feature>
<reference evidence="3 4" key="1">
    <citation type="submission" date="2018-07" db="EMBL/GenBank/DDBJ databases">
        <title>Section-level genome sequencing of Aspergillus section Nigri to investigate inter- and intra-species variation.</title>
        <authorList>
            <consortium name="DOE Joint Genome Institute"/>
            <person name="Vesth T.C."/>
            <person name="Nybo J.L."/>
            <person name="Theobald S."/>
            <person name="Frisvad J.C."/>
            <person name="Larsen T.O."/>
            <person name="Nielsen K.F."/>
            <person name="Hoof J.B."/>
            <person name="Brandl J."/>
            <person name="Salamov A."/>
            <person name="Riley R."/>
            <person name="Gladden J.M."/>
            <person name="Phatale P."/>
            <person name="Nielsen M.T."/>
            <person name="Lyhne E.K."/>
            <person name="Kogle M.E."/>
            <person name="Strasser K."/>
            <person name="McDonnell E."/>
            <person name="Barry K."/>
            <person name="Clum A."/>
            <person name="Chen C."/>
            <person name="Nolan M."/>
            <person name="Sandor L."/>
            <person name="Kuo A."/>
            <person name="Lipzen A."/>
            <person name="Hainaut M."/>
            <person name="Drula E."/>
            <person name="Tsang A."/>
            <person name="Magnuson J.K."/>
            <person name="Henrissat B."/>
            <person name="Wiebenga A."/>
            <person name="Simmons B.A."/>
            <person name="Makela M.R."/>
            <person name="De vries R.P."/>
            <person name="Grigoriev I.V."/>
            <person name="Mortensen U.H."/>
            <person name="Baker S.E."/>
            <person name="Andersen M.R."/>
        </authorList>
    </citation>
    <scope>NUCLEOTIDE SEQUENCE [LARGE SCALE GENOMIC DNA]</scope>
    <source>
        <strain evidence="3 4">ATCC 13496</strain>
    </source>
</reference>
<dbReference type="AlphaFoldDB" id="A0A370BTN6"/>
<evidence type="ECO:0000256" key="1">
    <source>
        <dbReference type="SAM" id="MobiDB-lite"/>
    </source>
</evidence>
<dbReference type="InterPro" id="IPR058925">
    <property type="entry name" value="zf-C2H2_AcuF"/>
</dbReference>
<dbReference type="Pfam" id="PF26082">
    <property type="entry name" value="zf-C2H2_AcuF"/>
    <property type="match status" value="1"/>
</dbReference>
<dbReference type="EMBL" id="KZ851921">
    <property type="protein sequence ID" value="RDH18857.1"/>
    <property type="molecule type" value="Genomic_DNA"/>
</dbReference>
<dbReference type="PANTHER" id="PTHR35391:SF7">
    <property type="entry name" value="C2H2-TYPE DOMAIN-CONTAINING PROTEIN"/>
    <property type="match status" value="1"/>
</dbReference>
<name>A0A370BTN6_ASPNG</name>
<feature type="compositionally biased region" description="Polar residues" evidence="1">
    <location>
        <begin position="874"/>
        <end position="891"/>
    </location>
</feature>
<dbReference type="Proteomes" id="UP000253845">
    <property type="component" value="Unassembled WGS sequence"/>
</dbReference>
<feature type="region of interest" description="Disordered" evidence="1">
    <location>
        <begin position="716"/>
        <end position="793"/>
    </location>
</feature>
<evidence type="ECO:0000313" key="3">
    <source>
        <dbReference type="EMBL" id="RDH18857.1"/>
    </source>
</evidence>
<feature type="compositionally biased region" description="Acidic residues" evidence="1">
    <location>
        <begin position="646"/>
        <end position="665"/>
    </location>
</feature>
<evidence type="ECO:0000259" key="2">
    <source>
        <dbReference type="Pfam" id="PF26082"/>
    </source>
</evidence>
<feature type="compositionally biased region" description="Polar residues" evidence="1">
    <location>
        <begin position="949"/>
        <end position="961"/>
    </location>
</feature>
<accession>A0A370BTN6</accession>
<sequence>MPAKPPEYLDLLDAENVIVELVDDKRKYCQRNPRCFDACNHLRNFVLLLLQCTKLDTHHAYRKREEEGQSPLRELQKVVVQKPRWRLIGLPSRFSGDPPGESPACIPIMVKIAELFRQCLDRLNEVANSDSISSLENEVPVHAWTDELGRFRVWAANIGAHQQGLSSLDYRLRDASHIQSQISRLLTALEESLIDLDDLTSGGSEDADGPFDEQMEELYREFEDESNPTTQAQEIYQSVANTISHLFQMSMIIRNPTDHDRLIGIDRVDAEPFKFWARQHVSHKHPELEALIADRISTAMAKQRATLKYRERHHAKLSCGLDADKNEASTRLSETIATSFKAPVPEQANNDVMSNSGISETSYAGTLFVGENKMTIPPPPKESAGRKPFECPYCFFIITVKDTGDWARHVFRDLMPRRQWYSHIQEEHGLGKVADSHYQCPVCKKSQLAAITFNRHVGRHLEELALFVLPRTANEENELLELSEEGKFDDNSQPRSLGDADPDRDIAEVPPIDEVSSPEETTAEPDSSLTEPRLQDHTIIPSPQGKSDNNPEQKHTTLATEIPREPYSDELQRLEALKRPESDQDFQAFYSVTDARLPLYHQRSADVPVGTDEYVQYDAEDDGASSDDGSVNGPENREEEGKVEEKEGDTDEQVVGDNPSLEEDLGVITPEPEHDVPGKMPLKPVEASLPKFQRRGSAQLRHYPGTCWECDQGLLHSSVPLPRQGPSLHSASDSNEDYYRMPPPPPLKHNTTPHIIQKKPESPRLPLRKSPKRTDSEEANASSSNRLEMHPSRSVNLTELRDILPEYGYRRSSRETVIPARNRRPATRYDDSSYRRHRPVVDHLAGDDAPADKLSDEGTMVPERSGSIRDSRRSTSYQDSDASTQNSSGVDTNRPEEDSHIIMTLNGVTMSFPRESVGPKRISVRTGDTGAVELNIEGKRPRKYITGGSDYTGSVASQGLENSRHDQTDHHSDRVSRRSTRSTYTSRTY</sequence>
<feature type="compositionally biased region" description="Basic and acidic residues" evidence="1">
    <location>
        <begin position="827"/>
        <end position="856"/>
    </location>
</feature>
<dbReference type="PANTHER" id="PTHR35391">
    <property type="entry name" value="C2H2-TYPE DOMAIN-CONTAINING PROTEIN-RELATED"/>
    <property type="match status" value="1"/>
</dbReference>
<feature type="compositionally biased region" description="Basic and acidic residues" evidence="1">
    <location>
        <begin position="635"/>
        <end position="645"/>
    </location>
</feature>
<organism evidence="3 4">
    <name type="scientific">Aspergillus niger ATCC 13496</name>
    <dbReference type="NCBI Taxonomy" id="1353008"/>
    <lineage>
        <taxon>Eukaryota</taxon>
        <taxon>Fungi</taxon>
        <taxon>Dikarya</taxon>
        <taxon>Ascomycota</taxon>
        <taxon>Pezizomycotina</taxon>
        <taxon>Eurotiomycetes</taxon>
        <taxon>Eurotiomycetidae</taxon>
        <taxon>Eurotiales</taxon>
        <taxon>Aspergillaceae</taxon>
        <taxon>Aspergillus</taxon>
        <taxon>Aspergillus subgen. Circumdati</taxon>
    </lineage>
</organism>
<feature type="region of interest" description="Disordered" evidence="1">
    <location>
        <begin position="482"/>
        <end position="683"/>
    </location>
</feature>
<evidence type="ECO:0000313" key="4">
    <source>
        <dbReference type="Proteomes" id="UP000253845"/>
    </source>
</evidence>
<feature type="region of interest" description="Disordered" evidence="1">
    <location>
        <begin position="945"/>
        <end position="989"/>
    </location>
</feature>
<dbReference type="VEuPathDB" id="FungiDB:M747DRAFT_282489"/>
<feature type="domain" description="Oxidoreductase acuF-like C2H2 type zinc-finger" evidence="2">
    <location>
        <begin position="387"/>
        <end position="414"/>
    </location>
</feature>
<feature type="compositionally biased region" description="Basic and acidic residues" evidence="1">
    <location>
        <begin position="562"/>
        <end position="582"/>
    </location>
</feature>
<feature type="compositionally biased region" description="Basic and acidic residues" evidence="1">
    <location>
        <begin position="962"/>
        <end position="976"/>
    </location>
</feature>
<protein>
    <recommendedName>
        <fullName evidence="2">Oxidoreductase acuF-like C2H2 type zinc-finger domain-containing protein</fullName>
    </recommendedName>
</protein>